<proteinExistence type="inferred from homology"/>
<dbReference type="InterPro" id="IPR001048">
    <property type="entry name" value="Asp/Glu/Uridylate_kinase"/>
</dbReference>
<evidence type="ECO:0000313" key="4">
    <source>
        <dbReference type="EMBL" id="SVC14722.1"/>
    </source>
</evidence>
<accession>A0A382JTP0</accession>
<dbReference type="InterPro" id="IPR018042">
    <property type="entry name" value="Aspartate_kinase_CS"/>
</dbReference>
<dbReference type="GO" id="GO:0009090">
    <property type="term" value="P:homoserine biosynthetic process"/>
    <property type="evidence" value="ECO:0007669"/>
    <property type="project" value="TreeGrafter"/>
</dbReference>
<dbReference type="AlphaFoldDB" id="A0A382JTP0"/>
<dbReference type="Pfam" id="PF00696">
    <property type="entry name" value="AA_kinase"/>
    <property type="match status" value="1"/>
</dbReference>
<dbReference type="PANTHER" id="PTHR21499:SF59">
    <property type="entry name" value="ASPARTOKINASE"/>
    <property type="match status" value="1"/>
</dbReference>
<dbReference type="GO" id="GO:0009089">
    <property type="term" value="P:lysine biosynthetic process via diaminopimelate"/>
    <property type="evidence" value="ECO:0007669"/>
    <property type="project" value="TreeGrafter"/>
</dbReference>
<protein>
    <recommendedName>
        <fullName evidence="2">Aspartate/glutamate/uridylate kinase domain-containing protein</fullName>
    </recommendedName>
</protein>
<evidence type="ECO:0000259" key="2">
    <source>
        <dbReference type="Pfam" id="PF00696"/>
    </source>
</evidence>
<dbReference type="Gene3D" id="3.40.1160.10">
    <property type="entry name" value="Acetylglutamate kinase-like"/>
    <property type="match status" value="1"/>
</dbReference>
<dbReference type="GO" id="GO:0005829">
    <property type="term" value="C:cytosol"/>
    <property type="evidence" value="ECO:0007669"/>
    <property type="project" value="TreeGrafter"/>
</dbReference>
<sequence>MKIVVLKFGGTSVGTVDRIKKVANIIISYVKKRYKVIVVSSAMSGVTNDLAKKSKK</sequence>
<feature type="non-terminal residue" evidence="4">
    <location>
        <position position="56"/>
    </location>
</feature>
<gene>
    <name evidence="4" type="ORF">METZ01_LOCUS267576</name>
    <name evidence="3" type="ORF">METZ01_LOCUS84946</name>
</gene>
<dbReference type="InterPro" id="IPR036393">
    <property type="entry name" value="AceGlu_kinase-like_sf"/>
</dbReference>
<name>A0A382JTP0_9ZZZZ</name>
<dbReference type="SUPFAM" id="SSF53633">
    <property type="entry name" value="Carbamate kinase-like"/>
    <property type="match status" value="1"/>
</dbReference>
<dbReference type="EMBL" id="UINC01007218">
    <property type="protein sequence ID" value="SVA32092.1"/>
    <property type="molecule type" value="Genomic_DNA"/>
</dbReference>
<evidence type="ECO:0000256" key="1">
    <source>
        <dbReference type="ARBA" id="ARBA00010122"/>
    </source>
</evidence>
<dbReference type="PANTHER" id="PTHR21499">
    <property type="entry name" value="ASPARTATE KINASE"/>
    <property type="match status" value="1"/>
</dbReference>
<organism evidence="4">
    <name type="scientific">marine metagenome</name>
    <dbReference type="NCBI Taxonomy" id="408172"/>
    <lineage>
        <taxon>unclassified sequences</taxon>
        <taxon>metagenomes</taxon>
        <taxon>ecological metagenomes</taxon>
    </lineage>
</organism>
<reference evidence="4" key="1">
    <citation type="submission" date="2018-05" db="EMBL/GenBank/DDBJ databases">
        <authorList>
            <person name="Lanie J.A."/>
            <person name="Ng W.-L."/>
            <person name="Kazmierczak K.M."/>
            <person name="Andrzejewski T.M."/>
            <person name="Davidsen T.M."/>
            <person name="Wayne K.J."/>
            <person name="Tettelin H."/>
            <person name="Glass J.I."/>
            <person name="Rusch D."/>
            <person name="Podicherti R."/>
            <person name="Tsui H.-C.T."/>
            <person name="Winkler M.E."/>
        </authorList>
    </citation>
    <scope>NUCLEOTIDE SEQUENCE</scope>
</reference>
<dbReference type="GO" id="GO:0004072">
    <property type="term" value="F:aspartate kinase activity"/>
    <property type="evidence" value="ECO:0007669"/>
    <property type="project" value="InterPro"/>
</dbReference>
<comment type="similarity">
    <text evidence="1">Belongs to the aspartokinase family.</text>
</comment>
<dbReference type="EMBL" id="UINC01075986">
    <property type="protein sequence ID" value="SVC14722.1"/>
    <property type="molecule type" value="Genomic_DNA"/>
</dbReference>
<feature type="domain" description="Aspartate/glutamate/uridylate kinase" evidence="2">
    <location>
        <begin position="2"/>
        <end position="53"/>
    </location>
</feature>
<evidence type="ECO:0000313" key="3">
    <source>
        <dbReference type="EMBL" id="SVA32092.1"/>
    </source>
</evidence>
<dbReference type="PROSITE" id="PS00324">
    <property type="entry name" value="ASPARTOKINASE"/>
    <property type="match status" value="1"/>
</dbReference>